<dbReference type="GO" id="GO:0005886">
    <property type="term" value="C:plasma membrane"/>
    <property type="evidence" value="ECO:0007669"/>
    <property type="project" value="UniProtKB-SubCell"/>
</dbReference>
<evidence type="ECO:0000313" key="11">
    <source>
        <dbReference type="Proteomes" id="UP000030901"/>
    </source>
</evidence>
<evidence type="ECO:0000259" key="8">
    <source>
        <dbReference type="Pfam" id="PF02687"/>
    </source>
</evidence>
<dbReference type="AlphaFoldDB" id="A0A0A7RZ95"/>
<keyword evidence="2" id="KW-1003">Cell membrane</keyword>
<name>A0A0A7RZ95_FRIPE</name>
<evidence type="ECO:0000256" key="3">
    <source>
        <dbReference type="ARBA" id="ARBA00022692"/>
    </source>
</evidence>
<dbReference type="Pfam" id="PF12704">
    <property type="entry name" value="MacB_PCD"/>
    <property type="match status" value="1"/>
</dbReference>
<evidence type="ECO:0000256" key="2">
    <source>
        <dbReference type="ARBA" id="ARBA00022475"/>
    </source>
</evidence>
<dbReference type="KEGG" id="fpp:FPB0191_00824"/>
<dbReference type="InterPro" id="IPR050250">
    <property type="entry name" value="Macrolide_Exporter_MacB"/>
</dbReference>
<evidence type="ECO:0000256" key="6">
    <source>
        <dbReference type="ARBA" id="ARBA00038076"/>
    </source>
</evidence>
<evidence type="ECO:0000256" key="1">
    <source>
        <dbReference type="ARBA" id="ARBA00004651"/>
    </source>
</evidence>
<evidence type="ECO:0000256" key="4">
    <source>
        <dbReference type="ARBA" id="ARBA00022989"/>
    </source>
</evidence>
<dbReference type="OrthoDB" id="9770036at2"/>
<organism evidence="10 11">
    <name type="scientific">Frischella perrara</name>
    <dbReference type="NCBI Taxonomy" id="1267021"/>
    <lineage>
        <taxon>Bacteria</taxon>
        <taxon>Pseudomonadati</taxon>
        <taxon>Pseudomonadota</taxon>
        <taxon>Gammaproteobacteria</taxon>
        <taxon>Orbales</taxon>
        <taxon>Orbaceae</taxon>
        <taxon>Frischella</taxon>
    </lineage>
</organism>
<dbReference type="PANTHER" id="PTHR30572:SF4">
    <property type="entry name" value="ABC TRANSPORTER PERMEASE YTRF"/>
    <property type="match status" value="1"/>
</dbReference>
<feature type="domain" description="ABC3 transporter permease C-terminal" evidence="8">
    <location>
        <begin position="307"/>
        <end position="420"/>
    </location>
</feature>
<evidence type="ECO:0000256" key="5">
    <source>
        <dbReference type="ARBA" id="ARBA00023136"/>
    </source>
</evidence>
<evidence type="ECO:0000256" key="7">
    <source>
        <dbReference type="SAM" id="Phobius"/>
    </source>
</evidence>
<dbReference type="InterPro" id="IPR025857">
    <property type="entry name" value="MacB_PCD"/>
</dbReference>
<dbReference type="EMBL" id="CP009056">
    <property type="protein sequence ID" value="AJA44650.1"/>
    <property type="molecule type" value="Genomic_DNA"/>
</dbReference>
<feature type="transmembrane region" description="Helical" evidence="7">
    <location>
        <begin position="347"/>
        <end position="371"/>
    </location>
</feature>
<dbReference type="GO" id="GO:0022857">
    <property type="term" value="F:transmembrane transporter activity"/>
    <property type="evidence" value="ECO:0007669"/>
    <property type="project" value="TreeGrafter"/>
</dbReference>
<dbReference type="Proteomes" id="UP000030901">
    <property type="component" value="Chromosome"/>
</dbReference>
<evidence type="ECO:0000313" key="10">
    <source>
        <dbReference type="EMBL" id="AJA44650.1"/>
    </source>
</evidence>
<protein>
    <submittedName>
        <fullName evidence="10">ABC-type transport system, involved in lipoprotein release, permease component</fullName>
    </submittedName>
</protein>
<keyword evidence="3 7" id="KW-0812">Transmembrane</keyword>
<feature type="transmembrane region" description="Helical" evidence="7">
    <location>
        <begin position="303"/>
        <end position="326"/>
    </location>
</feature>
<dbReference type="PANTHER" id="PTHR30572">
    <property type="entry name" value="MEMBRANE COMPONENT OF TRANSPORTER-RELATED"/>
    <property type="match status" value="1"/>
</dbReference>
<evidence type="ECO:0000259" key="9">
    <source>
        <dbReference type="Pfam" id="PF12704"/>
    </source>
</evidence>
<keyword evidence="10" id="KW-0449">Lipoprotein</keyword>
<keyword evidence="4 7" id="KW-1133">Transmembrane helix</keyword>
<gene>
    <name evidence="10" type="ORF">FPB0191_00824</name>
</gene>
<dbReference type="Pfam" id="PF02687">
    <property type="entry name" value="FtsX"/>
    <property type="match status" value="1"/>
</dbReference>
<comment type="similarity">
    <text evidence="6">Belongs to the ABC-4 integral membrane protein family.</text>
</comment>
<keyword evidence="11" id="KW-1185">Reference proteome</keyword>
<keyword evidence="5 7" id="KW-0472">Membrane</keyword>
<feature type="domain" description="MacB-like periplasmic core" evidence="9">
    <location>
        <begin position="18"/>
        <end position="222"/>
    </location>
</feature>
<proteinExistence type="inferred from homology"/>
<dbReference type="STRING" id="1267021.FPB0191_00824"/>
<dbReference type="HOGENOM" id="CLU_000604_8_4_6"/>
<comment type="subcellular location">
    <subcellularLocation>
        <location evidence="1">Cell membrane</location>
        <topology evidence="1">Multi-pass membrane protein</topology>
    </subcellularLocation>
</comment>
<dbReference type="InterPro" id="IPR003838">
    <property type="entry name" value="ABC3_permease_C"/>
</dbReference>
<reference evidence="10 11" key="1">
    <citation type="journal article" date="2014" name="Appl. Environ. Microbiol.">
        <title>Gut symbionts from distinct hosts exhibit genotoxic activity via divergent colibactin biosynthetic pathways.</title>
        <authorList>
            <person name="Engel P."/>
            <person name="Vizcaino M.I."/>
            <person name="Crawford J.M."/>
        </authorList>
    </citation>
    <scope>NUCLEOTIDE SEQUENCE [LARGE SCALE GENOMIC DNA]</scope>
    <source>
        <strain evidence="10 11">PEB0191</strain>
    </source>
</reference>
<accession>A0A0A7RZ95</accession>
<dbReference type="RefSeq" id="WP_039104234.1">
    <property type="nucleotide sequence ID" value="NZ_CP009056.1"/>
</dbReference>
<sequence length="428" mass="47108">MFGKMIFGVITRQKKKLMLIALTIALGVSLATAMLNVMFDVGDKVNQELKAYGANLNIVPKGAAFINDMYQLDEDNQNEASQFINEDQLVKIKMIFWAYNIVDFAPYLSIAAEVDHHPVKVVGTWFDKHLQIPTGDEVNTGMLAMKSWWQIEGNPMTDDNLQSAMIGESLAKRLNLKIGDKITIDSPKNHNSMALTIHNIFHSGGIEDNEIYVTLSTAQELANKKGLVERVEVSALTTPENELARRAAQDPNSLSRNEWDIWYCTAYISSIAYQLEEVMPDVRVKAIMQVAESEGAILQKTQLLMILLTVLSLICSALAISNLVTANVIERSTEIGLLKALGASNSAVALLIIIEMLIIGLIGGVIGYFMGLGFAQIIGHTVFGSSVEIKMLIIPLVGLMVLFITLIGSLPALKMMMFLKPIDVLHGR</sequence>
<feature type="transmembrane region" description="Helical" evidence="7">
    <location>
        <begin position="391"/>
        <end position="413"/>
    </location>
</feature>